<organism evidence="4 5">
    <name type="scientific">Phytophthora kernoviae</name>
    <dbReference type="NCBI Taxonomy" id="325452"/>
    <lineage>
        <taxon>Eukaryota</taxon>
        <taxon>Sar</taxon>
        <taxon>Stramenopiles</taxon>
        <taxon>Oomycota</taxon>
        <taxon>Peronosporomycetes</taxon>
        <taxon>Peronosporales</taxon>
        <taxon>Peronosporaceae</taxon>
        <taxon>Phytophthora</taxon>
    </lineage>
</organism>
<evidence type="ECO:0000259" key="2">
    <source>
        <dbReference type="Pfam" id="PF20666"/>
    </source>
</evidence>
<gene>
    <name evidence="3" type="ORF">BBI17_002834</name>
    <name evidence="4" type="ORF">BBO99_00000695</name>
</gene>
<evidence type="ECO:0000313" key="3">
    <source>
        <dbReference type="EMBL" id="RLN44827.1"/>
    </source>
</evidence>
<dbReference type="GO" id="GO:0006888">
    <property type="term" value="P:endoplasmic reticulum to Golgi vesicle-mediated transport"/>
    <property type="evidence" value="ECO:0007669"/>
    <property type="project" value="TreeGrafter"/>
</dbReference>
<dbReference type="Proteomes" id="UP000285624">
    <property type="component" value="Unassembled WGS sequence"/>
</dbReference>
<dbReference type="PANTHER" id="PTHR12205">
    <property type="entry name" value="CENTROMERE/KINETOCHORE PROTEIN ZW10"/>
    <property type="match status" value="1"/>
</dbReference>
<comment type="caution">
    <text evidence="4">The sequence shown here is derived from an EMBL/GenBank/DDBJ whole genome shotgun (WGS) entry which is preliminary data.</text>
</comment>
<dbReference type="Proteomes" id="UP000285883">
    <property type="component" value="Unassembled WGS sequence"/>
</dbReference>
<dbReference type="AlphaFoldDB" id="A0A3R7KYS3"/>
<reference evidence="5 6" key="1">
    <citation type="submission" date="2018-07" db="EMBL/GenBank/DDBJ databases">
        <title>Genome sequencing of oomycete isolates from Chile give support for New Zealand origin for Phytophthora kernoviae and make available the first Nothophytophthora sp. genome.</title>
        <authorList>
            <person name="Studholme D.J."/>
            <person name="Sanfuentes E."/>
            <person name="Panda P."/>
            <person name="Hill R."/>
            <person name="Sambles C."/>
            <person name="Grant M."/>
            <person name="Williams N.M."/>
            <person name="Mcdougal R.L."/>
        </authorList>
    </citation>
    <scope>NUCLEOTIDE SEQUENCE [LARGE SCALE GENOMIC DNA]</scope>
    <source>
        <strain evidence="3">Chile2</strain>
        <strain evidence="4">Chile4</strain>
    </source>
</reference>
<proteinExistence type="predicted"/>
<keyword evidence="5" id="KW-1185">Reference proteome</keyword>
<dbReference type="InterPro" id="IPR048344">
    <property type="entry name" value="Zw10_middle"/>
</dbReference>
<dbReference type="Pfam" id="PF20665">
    <property type="entry name" value="Zw10_middle"/>
    <property type="match status" value="1"/>
</dbReference>
<dbReference type="GO" id="GO:1990423">
    <property type="term" value="C:RZZ complex"/>
    <property type="evidence" value="ECO:0007669"/>
    <property type="project" value="TreeGrafter"/>
</dbReference>
<dbReference type="PANTHER" id="PTHR12205:SF0">
    <property type="entry name" value="CENTROMERE_KINETOCHORE PROTEIN ZW10 HOMOLOG"/>
    <property type="match status" value="1"/>
</dbReference>
<dbReference type="Pfam" id="PF20666">
    <property type="entry name" value="ZW10_C"/>
    <property type="match status" value="1"/>
</dbReference>
<sequence length="633" mass="70413">MESPLDTLTRKLEETHAEIGQVRGDVVGALRSFYASSSSISADEAVKIAAKWGTSHSFPMDGDDMDGSNLQEKMHLLNVALLDTVGRLQLDESGELAPEAQLLLSFTQREKLKQQVEQSKIMLALIEQLTEMDRLLGDVDDAIDSQRFVSAAEGVAEMERLVLELIESEKENGSNAEDTSIVRVVKMQLLYKKNRLLNQLTRYFACTVVWQEGALKVMEKAFTDNTFESVKLSPEAQRQDFWTACEVLCILTPKLKEMAKAISQYLIKPMLQQPHTTVEQIHGDGVITLKLAVQGENGGGSTVSEADQVREKCSNVVSMLEFVSTEVFAGKPELMAQLGEFMWKIPGNLEAQLSNLFQDKIPQDAAMLDAYRNVLATAVSLLYGVVAQVVDGLVHTMLTNVLWIGDQSGKLRSKKRRQNILSNGRDLMRRGYHDSVKITGANEKCNLNASMGSGKKGKGAGVGSDAATTNSNVDDVESSCFRIPDYRVTVCAHEVVEMVHQTLLEACTADVASAKLLFQTGRDLLFLFRTIVPTLYEDDIANDPRTCMLYHNDCLYITYHMLVIGHLYKHRLLQWSTWFLHSGITMDPLSTVHDKFNTGSLDAFTPKELAVLVKSLFRESPEKKTFLQELLAA</sequence>
<protein>
    <submittedName>
        <fullName evidence="4">Uncharacterized protein</fullName>
    </submittedName>
</protein>
<evidence type="ECO:0000313" key="6">
    <source>
        <dbReference type="Proteomes" id="UP000285883"/>
    </source>
</evidence>
<accession>A0A3R7KYS3</accession>
<dbReference type="EMBL" id="MBDN02000010">
    <property type="protein sequence ID" value="RLN85247.1"/>
    <property type="molecule type" value="Genomic_DNA"/>
</dbReference>
<evidence type="ECO:0000313" key="5">
    <source>
        <dbReference type="Proteomes" id="UP000285624"/>
    </source>
</evidence>
<dbReference type="STRING" id="325452.A0A3R7KYS3"/>
<dbReference type="InterPro" id="IPR048343">
    <property type="entry name" value="ZW10_C"/>
</dbReference>
<dbReference type="GO" id="GO:0005737">
    <property type="term" value="C:cytoplasm"/>
    <property type="evidence" value="ECO:0007669"/>
    <property type="project" value="GOC"/>
</dbReference>
<evidence type="ECO:0000313" key="4">
    <source>
        <dbReference type="EMBL" id="RLN85247.1"/>
    </source>
</evidence>
<feature type="domain" description="Centromere/kinetochore protein zw10 C-terminal" evidence="2">
    <location>
        <begin position="481"/>
        <end position="573"/>
    </location>
</feature>
<feature type="domain" description="Centromere/kinetochore protein zw10 middle" evidence="1">
    <location>
        <begin position="238"/>
        <end position="378"/>
    </location>
</feature>
<dbReference type="EMBL" id="MAYM02000252">
    <property type="protein sequence ID" value="RLN44827.1"/>
    <property type="molecule type" value="Genomic_DNA"/>
</dbReference>
<name>A0A3R7KYS3_9STRA</name>
<dbReference type="GO" id="GO:0007094">
    <property type="term" value="P:mitotic spindle assembly checkpoint signaling"/>
    <property type="evidence" value="ECO:0007669"/>
    <property type="project" value="TreeGrafter"/>
</dbReference>
<evidence type="ECO:0000259" key="1">
    <source>
        <dbReference type="Pfam" id="PF20665"/>
    </source>
</evidence>